<organism evidence="1 2">
    <name type="scientific">Hoylesella shahii DSM 15611 = JCM 12083</name>
    <dbReference type="NCBI Taxonomy" id="1122991"/>
    <lineage>
        <taxon>Bacteria</taxon>
        <taxon>Pseudomonadati</taxon>
        <taxon>Bacteroidota</taxon>
        <taxon>Bacteroidia</taxon>
        <taxon>Bacteroidales</taxon>
        <taxon>Prevotellaceae</taxon>
        <taxon>Hoylesella</taxon>
    </lineage>
</organism>
<keyword evidence="2" id="KW-1185">Reference proteome</keyword>
<dbReference type="Pfam" id="PF12668">
    <property type="entry name" value="DUF3791"/>
    <property type="match status" value="1"/>
</dbReference>
<dbReference type="InterPro" id="IPR024269">
    <property type="entry name" value="DUF3791"/>
</dbReference>
<gene>
    <name evidence="1" type="ORF">EJ73_00380</name>
</gene>
<protein>
    <submittedName>
        <fullName evidence="1">Uncharacterized protein DUF3791</fullName>
    </submittedName>
</protein>
<evidence type="ECO:0000313" key="1">
    <source>
        <dbReference type="EMBL" id="PXX24139.1"/>
    </source>
</evidence>
<evidence type="ECO:0000313" key="2">
    <source>
        <dbReference type="Proteomes" id="UP000248314"/>
    </source>
</evidence>
<dbReference type="EMBL" id="QJJX01000003">
    <property type="protein sequence ID" value="PXX24139.1"/>
    <property type="molecule type" value="Genomic_DNA"/>
</dbReference>
<dbReference type="Proteomes" id="UP000248314">
    <property type="component" value="Unassembled WGS sequence"/>
</dbReference>
<name>A0A318I0I9_9BACT</name>
<dbReference type="RefSeq" id="WP_025815250.1">
    <property type="nucleotide sequence ID" value="NZ_BAIZ01000002.1"/>
</dbReference>
<sequence length="73" mass="8833">MEYSTEEKLEWIIYFIYEFGKKYDLTMKQAFGYLQRFKAIDFIDKHYGYAHTQSFSTMVDELSQYCRRMGGAL</sequence>
<accession>A0A318I0I9</accession>
<comment type="caution">
    <text evidence="1">The sequence shown here is derived from an EMBL/GenBank/DDBJ whole genome shotgun (WGS) entry which is preliminary data.</text>
</comment>
<reference evidence="1 2" key="1">
    <citation type="submission" date="2018-05" db="EMBL/GenBank/DDBJ databases">
        <title>Genomic Encyclopedia of Type Strains, Phase I: the one thousand microbial genomes (KMG-I) project.</title>
        <authorList>
            <person name="Kyrpides N."/>
        </authorList>
    </citation>
    <scope>NUCLEOTIDE SEQUENCE [LARGE SCALE GENOMIC DNA]</scope>
    <source>
        <strain evidence="1 2">DSM 15611</strain>
    </source>
</reference>
<dbReference type="OrthoDB" id="9805037at2"/>
<proteinExistence type="predicted"/>
<dbReference type="AlphaFoldDB" id="A0A318I0I9"/>
<dbReference type="STRING" id="1122991.GCA_000613445_03104"/>